<dbReference type="Proteomes" id="UP000000763">
    <property type="component" value="Chromosome 8"/>
</dbReference>
<name>Q6YX47_ORYSJ</name>
<proteinExistence type="predicted"/>
<reference evidence="2" key="2">
    <citation type="journal article" date="2008" name="Nucleic Acids Res.">
        <title>The rice annotation project database (RAP-DB): 2008 update.</title>
        <authorList>
            <consortium name="The rice annotation project (RAP)"/>
        </authorList>
    </citation>
    <scope>GENOME REANNOTATION</scope>
    <source>
        <strain evidence="2">cv. Nipponbare</strain>
    </source>
</reference>
<gene>
    <name evidence="1" type="primary">OSJNBa0028A18.42</name>
</gene>
<evidence type="ECO:0000313" key="2">
    <source>
        <dbReference type="Proteomes" id="UP000000763"/>
    </source>
</evidence>
<protein>
    <submittedName>
        <fullName evidence="1">Uncharacterized protein</fullName>
    </submittedName>
</protein>
<accession>Q6YX47</accession>
<organism evidence="1 2">
    <name type="scientific">Oryza sativa subsp. japonica</name>
    <name type="common">Rice</name>
    <dbReference type="NCBI Taxonomy" id="39947"/>
    <lineage>
        <taxon>Eukaryota</taxon>
        <taxon>Viridiplantae</taxon>
        <taxon>Streptophyta</taxon>
        <taxon>Embryophyta</taxon>
        <taxon>Tracheophyta</taxon>
        <taxon>Spermatophyta</taxon>
        <taxon>Magnoliopsida</taxon>
        <taxon>Liliopsida</taxon>
        <taxon>Poales</taxon>
        <taxon>Poaceae</taxon>
        <taxon>BOP clade</taxon>
        <taxon>Oryzoideae</taxon>
        <taxon>Oryzeae</taxon>
        <taxon>Oryzinae</taxon>
        <taxon>Oryza</taxon>
        <taxon>Oryza sativa</taxon>
    </lineage>
</organism>
<reference evidence="2" key="1">
    <citation type="journal article" date="2005" name="Nature">
        <title>The map-based sequence of the rice genome.</title>
        <authorList>
            <consortium name="International rice genome sequencing project (IRGSP)"/>
            <person name="Matsumoto T."/>
            <person name="Wu J."/>
            <person name="Kanamori H."/>
            <person name="Katayose Y."/>
            <person name="Fujisawa M."/>
            <person name="Namiki N."/>
            <person name="Mizuno H."/>
            <person name="Yamamoto K."/>
            <person name="Antonio B.A."/>
            <person name="Baba T."/>
            <person name="Sakata K."/>
            <person name="Nagamura Y."/>
            <person name="Aoki H."/>
            <person name="Arikawa K."/>
            <person name="Arita K."/>
            <person name="Bito T."/>
            <person name="Chiden Y."/>
            <person name="Fujitsuka N."/>
            <person name="Fukunaka R."/>
            <person name="Hamada M."/>
            <person name="Harada C."/>
            <person name="Hayashi A."/>
            <person name="Hijishita S."/>
            <person name="Honda M."/>
            <person name="Hosokawa S."/>
            <person name="Ichikawa Y."/>
            <person name="Idonuma A."/>
            <person name="Iijima M."/>
            <person name="Ikeda M."/>
            <person name="Ikeno M."/>
            <person name="Ito K."/>
            <person name="Ito S."/>
            <person name="Ito T."/>
            <person name="Ito Y."/>
            <person name="Ito Y."/>
            <person name="Iwabuchi A."/>
            <person name="Kamiya K."/>
            <person name="Karasawa W."/>
            <person name="Kurita K."/>
            <person name="Katagiri S."/>
            <person name="Kikuta A."/>
            <person name="Kobayashi H."/>
            <person name="Kobayashi N."/>
            <person name="Machita K."/>
            <person name="Maehara T."/>
            <person name="Masukawa M."/>
            <person name="Mizubayashi T."/>
            <person name="Mukai Y."/>
            <person name="Nagasaki H."/>
            <person name="Nagata Y."/>
            <person name="Naito S."/>
            <person name="Nakashima M."/>
            <person name="Nakama Y."/>
            <person name="Nakamichi Y."/>
            <person name="Nakamura M."/>
            <person name="Meguro A."/>
            <person name="Negishi M."/>
            <person name="Ohta I."/>
            <person name="Ohta T."/>
            <person name="Okamoto M."/>
            <person name="Ono N."/>
            <person name="Saji S."/>
            <person name="Sakaguchi M."/>
            <person name="Sakai K."/>
            <person name="Shibata M."/>
            <person name="Shimokawa T."/>
            <person name="Song J."/>
            <person name="Takazaki Y."/>
            <person name="Terasawa K."/>
            <person name="Tsugane M."/>
            <person name="Tsuji K."/>
            <person name="Ueda S."/>
            <person name="Waki K."/>
            <person name="Yamagata H."/>
            <person name="Yamamoto M."/>
            <person name="Yamamoto S."/>
            <person name="Yamane H."/>
            <person name="Yoshiki S."/>
            <person name="Yoshihara R."/>
            <person name="Yukawa K."/>
            <person name="Zhong H."/>
            <person name="Yano M."/>
            <person name="Yuan Q."/>
            <person name="Ouyang S."/>
            <person name="Liu J."/>
            <person name="Jones K.M."/>
            <person name="Gansberger K."/>
            <person name="Moffat K."/>
            <person name="Hill J."/>
            <person name="Bera J."/>
            <person name="Fadrosh D."/>
            <person name="Jin S."/>
            <person name="Johri S."/>
            <person name="Kim M."/>
            <person name="Overton L."/>
            <person name="Reardon M."/>
            <person name="Tsitrin T."/>
            <person name="Vuong H."/>
            <person name="Weaver B."/>
            <person name="Ciecko A."/>
            <person name="Tallon L."/>
            <person name="Jackson J."/>
            <person name="Pai G."/>
            <person name="Aken S.V."/>
            <person name="Utterback T."/>
            <person name="Reidmuller S."/>
            <person name="Feldblyum T."/>
            <person name="Hsiao J."/>
            <person name="Zismann V."/>
            <person name="Iobst S."/>
            <person name="de Vazeille A.R."/>
            <person name="Buell C.R."/>
            <person name="Ying K."/>
            <person name="Li Y."/>
            <person name="Lu T."/>
            <person name="Huang Y."/>
            <person name="Zhao Q."/>
            <person name="Feng Q."/>
            <person name="Zhang L."/>
            <person name="Zhu J."/>
            <person name="Weng Q."/>
            <person name="Mu J."/>
            <person name="Lu Y."/>
            <person name="Fan D."/>
            <person name="Liu Y."/>
            <person name="Guan J."/>
            <person name="Zhang Y."/>
            <person name="Yu S."/>
            <person name="Liu X."/>
            <person name="Zhang Y."/>
            <person name="Hong G."/>
            <person name="Han B."/>
            <person name="Choisne N."/>
            <person name="Demange N."/>
            <person name="Orjeda G."/>
            <person name="Samain S."/>
            <person name="Cattolico L."/>
            <person name="Pelletier E."/>
            <person name="Couloux A."/>
            <person name="Segurens B."/>
            <person name="Wincker P."/>
            <person name="D'Hont A."/>
            <person name="Scarpelli C."/>
            <person name="Weissenbach J."/>
            <person name="Salanoubat M."/>
            <person name="Quetier F."/>
            <person name="Yu Y."/>
            <person name="Kim H.R."/>
            <person name="Rambo T."/>
            <person name="Currie J."/>
            <person name="Collura K."/>
            <person name="Luo M."/>
            <person name="Yang T."/>
            <person name="Ammiraju J.S.S."/>
            <person name="Engler F."/>
            <person name="Soderlund C."/>
            <person name="Wing R.A."/>
            <person name="Palmer L.E."/>
            <person name="de la Bastide M."/>
            <person name="Spiegel L."/>
            <person name="Nascimento L."/>
            <person name="Zutavern T."/>
            <person name="O'Shaughnessy A."/>
            <person name="Dike S."/>
            <person name="Dedhia N."/>
            <person name="Preston R."/>
            <person name="Balija V."/>
            <person name="McCombie W.R."/>
            <person name="Chow T."/>
            <person name="Chen H."/>
            <person name="Chung M."/>
            <person name="Chen C."/>
            <person name="Shaw J."/>
            <person name="Wu H."/>
            <person name="Hsiao K."/>
            <person name="Chao Y."/>
            <person name="Chu M."/>
            <person name="Cheng C."/>
            <person name="Hour A."/>
            <person name="Lee P."/>
            <person name="Lin S."/>
            <person name="Lin Y."/>
            <person name="Liou J."/>
            <person name="Liu S."/>
            <person name="Hsing Y."/>
            <person name="Raghuvanshi S."/>
            <person name="Mohanty A."/>
            <person name="Bharti A.K."/>
            <person name="Gaur A."/>
            <person name="Gupta V."/>
            <person name="Kumar D."/>
            <person name="Ravi V."/>
            <person name="Vij S."/>
            <person name="Kapur A."/>
            <person name="Khurana P."/>
            <person name="Khurana P."/>
            <person name="Khurana J.P."/>
            <person name="Tyagi A.K."/>
            <person name="Gaikwad K."/>
            <person name="Singh A."/>
            <person name="Dalal V."/>
            <person name="Srivastava S."/>
            <person name="Dixit A."/>
            <person name="Pal A.K."/>
            <person name="Ghazi I.A."/>
            <person name="Yadav M."/>
            <person name="Pandit A."/>
            <person name="Bhargava A."/>
            <person name="Sureshbabu K."/>
            <person name="Batra K."/>
            <person name="Sharma T.R."/>
            <person name="Mohapatra T."/>
            <person name="Singh N.K."/>
            <person name="Messing J."/>
            <person name="Nelson A.B."/>
            <person name="Fuks G."/>
            <person name="Kavchok S."/>
            <person name="Keizer G."/>
            <person name="Linton E."/>
            <person name="Llaca V."/>
            <person name="Song R."/>
            <person name="Tanyolac B."/>
            <person name="Young S."/>
            <person name="Ho-Il K."/>
            <person name="Hahn J.H."/>
            <person name="Sangsakoo G."/>
            <person name="Vanavichit A."/>
            <person name="de Mattos Luiz.A.T."/>
            <person name="Zimmer P.D."/>
            <person name="Malone G."/>
            <person name="Dellagostin O."/>
            <person name="de Oliveira A.C."/>
            <person name="Bevan M."/>
            <person name="Bancroft I."/>
            <person name="Minx P."/>
            <person name="Cordum H."/>
            <person name="Wilson R."/>
            <person name="Cheng Z."/>
            <person name="Jin W."/>
            <person name="Jiang J."/>
            <person name="Leong S.A."/>
            <person name="Iwama H."/>
            <person name="Gojobori T."/>
            <person name="Itoh T."/>
            <person name="Niimura Y."/>
            <person name="Fujii Y."/>
            <person name="Habara T."/>
            <person name="Sakai H."/>
            <person name="Sato Y."/>
            <person name="Wilson G."/>
            <person name="Kumar K."/>
            <person name="McCouch S."/>
            <person name="Juretic N."/>
            <person name="Hoen D."/>
            <person name="Wright S."/>
            <person name="Bruskiewich R."/>
            <person name="Bureau T."/>
            <person name="Miyao A."/>
            <person name="Hirochika H."/>
            <person name="Nishikawa T."/>
            <person name="Kadowaki K."/>
            <person name="Sugiura M."/>
            <person name="Burr B."/>
            <person name="Sasaki T."/>
        </authorList>
    </citation>
    <scope>NUCLEOTIDE SEQUENCE [LARGE SCALE GENOMIC DNA]</scope>
    <source>
        <strain evidence="2">cv. Nipponbare</strain>
    </source>
</reference>
<dbReference type="AlphaFoldDB" id="Q6YX47"/>
<dbReference type="EMBL" id="AP005726">
    <property type="protein sequence ID" value="BAD03856.1"/>
    <property type="molecule type" value="Genomic_DNA"/>
</dbReference>
<evidence type="ECO:0000313" key="1">
    <source>
        <dbReference type="EMBL" id="BAD03856.1"/>
    </source>
</evidence>
<sequence>MAFAIGLRLNGLDVFSLNPYWYYGFGRSGRRASWRASNKPLTGKGDGDFAESHAFGPLLGIGEKIC</sequence>